<accession>A0A0D0SQQ8</accession>
<evidence type="ECO:0000313" key="3">
    <source>
        <dbReference type="EMBL" id="SUM33774.1"/>
    </source>
</evidence>
<sequence>MEFTEEQRREREKLVKKEEKRLLEIYKDLPSEKLKVATGLIVQAARLRVMLNYMWEDIQENGEYDLFQQSDKAPPYERERPIARLYNTRDQSYQRAIKQLSDLLPKEQKIEETDEPVDDYV</sequence>
<dbReference type="Proteomes" id="UP000255277">
    <property type="component" value="Unassembled WGS sequence"/>
</dbReference>
<reference evidence="3 4" key="2">
    <citation type="submission" date="2018-06" db="EMBL/GenBank/DDBJ databases">
        <authorList>
            <consortium name="Pathogen Informatics"/>
            <person name="Doyle S."/>
        </authorList>
    </citation>
    <scope>NUCLEOTIDE SEQUENCE [LARGE SCALE GENOMIC DNA]</scope>
    <source>
        <strain evidence="3 4">NCTC12195</strain>
    </source>
</reference>
<reference evidence="1 6" key="3">
    <citation type="submission" date="2019-07" db="EMBL/GenBank/DDBJ databases">
        <title>Whole genome shotgun sequence of Staphylococcus gallinarum NBRC 109767.</title>
        <authorList>
            <person name="Hosoyama A."/>
            <person name="Uohara A."/>
            <person name="Ohji S."/>
            <person name="Ichikawa N."/>
        </authorList>
    </citation>
    <scope>NUCLEOTIDE SEQUENCE [LARGE SCALE GENOMIC DNA]</scope>
    <source>
        <strain evidence="1 6">NBRC 109767</strain>
    </source>
</reference>
<evidence type="ECO:0000313" key="4">
    <source>
        <dbReference type="Proteomes" id="UP000255277"/>
    </source>
</evidence>
<name>A0A0D0SQQ8_STAGA</name>
<dbReference type="Proteomes" id="UP000321057">
    <property type="component" value="Unassembled WGS sequence"/>
</dbReference>
<keyword evidence="6" id="KW-1185">Reference proteome</keyword>
<evidence type="ECO:0000313" key="1">
    <source>
        <dbReference type="EMBL" id="GEQ05521.1"/>
    </source>
</evidence>
<dbReference type="STRING" id="1293.SH09_03920"/>
<dbReference type="EMBL" id="UHDK01000001">
    <property type="protein sequence ID" value="SUM33774.1"/>
    <property type="molecule type" value="Genomic_DNA"/>
</dbReference>
<proteinExistence type="predicted"/>
<dbReference type="OrthoDB" id="3196710at2"/>
<dbReference type="AlphaFoldDB" id="A0A0D0SQQ8"/>
<evidence type="ECO:0000313" key="2">
    <source>
        <dbReference type="EMBL" id="RIL42929.1"/>
    </source>
</evidence>
<organism evidence="2 5">
    <name type="scientific">Staphylococcus gallinarum</name>
    <dbReference type="NCBI Taxonomy" id="1293"/>
    <lineage>
        <taxon>Bacteria</taxon>
        <taxon>Bacillati</taxon>
        <taxon>Bacillota</taxon>
        <taxon>Bacilli</taxon>
        <taxon>Bacillales</taxon>
        <taxon>Staphylococcaceae</taxon>
        <taxon>Staphylococcus</taxon>
    </lineage>
</organism>
<evidence type="ECO:0000313" key="5">
    <source>
        <dbReference type="Proteomes" id="UP000283576"/>
    </source>
</evidence>
<reference evidence="2 5" key="1">
    <citation type="journal article" date="2016" name="Front. Microbiol.">
        <title>Comprehensive Phylogenetic Analysis of Bovine Non-aureus Staphylococci Species Based on Whole-Genome Sequencing.</title>
        <authorList>
            <person name="Naushad S."/>
            <person name="Barkema H.W."/>
            <person name="Luby C."/>
            <person name="Condas L.A."/>
            <person name="Nobrega D.B."/>
            <person name="Carson D.A."/>
            <person name="De Buck J."/>
        </authorList>
    </citation>
    <scope>NUCLEOTIDE SEQUENCE [LARGE SCALE GENOMIC DNA]</scope>
    <source>
        <strain evidence="2 5">SNUC 1388</strain>
    </source>
</reference>
<dbReference type="EMBL" id="QXRZ01000004">
    <property type="protein sequence ID" value="RIL42929.1"/>
    <property type="molecule type" value="Genomic_DNA"/>
</dbReference>
<dbReference type="Proteomes" id="UP000283576">
    <property type="component" value="Unassembled WGS sequence"/>
</dbReference>
<dbReference type="EMBL" id="BKAX01000003">
    <property type="protein sequence ID" value="GEQ05521.1"/>
    <property type="molecule type" value="Genomic_DNA"/>
</dbReference>
<dbReference type="RefSeq" id="WP_042738327.1">
    <property type="nucleotide sequence ID" value="NZ_BKAX01000003.1"/>
</dbReference>
<protein>
    <submittedName>
        <fullName evidence="3">Phage protein</fullName>
    </submittedName>
</protein>
<evidence type="ECO:0000313" key="6">
    <source>
        <dbReference type="Proteomes" id="UP000321057"/>
    </source>
</evidence>
<gene>
    <name evidence="2" type="ORF">BUZ01_08720</name>
    <name evidence="3" type="ORF">NCTC12195_03243</name>
    <name evidence="1" type="ORF">SGA02_13490</name>
</gene>